<keyword evidence="2" id="KW-0812">Transmembrane</keyword>
<keyword evidence="4" id="KW-1185">Reference proteome</keyword>
<dbReference type="STRING" id="262898.GA0070564_101501"/>
<proteinExistence type="predicted"/>
<organism evidence="3 4">
    <name type="scientific">Micromonospora mirobrigensis</name>
    <dbReference type="NCBI Taxonomy" id="262898"/>
    <lineage>
        <taxon>Bacteria</taxon>
        <taxon>Bacillati</taxon>
        <taxon>Actinomycetota</taxon>
        <taxon>Actinomycetes</taxon>
        <taxon>Micromonosporales</taxon>
        <taxon>Micromonosporaceae</taxon>
        <taxon>Micromonospora</taxon>
    </lineage>
</organism>
<evidence type="ECO:0000313" key="4">
    <source>
        <dbReference type="Proteomes" id="UP000199504"/>
    </source>
</evidence>
<feature type="transmembrane region" description="Helical" evidence="2">
    <location>
        <begin position="27"/>
        <end position="47"/>
    </location>
</feature>
<protein>
    <submittedName>
        <fullName evidence="3">Uncharacterized protein</fullName>
    </submittedName>
</protein>
<feature type="transmembrane region" description="Helical" evidence="2">
    <location>
        <begin position="59"/>
        <end position="79"/>
    </location>
</feature>
<accession>A0A1C4UIK7</accession>
<dbReference type="AlphaFoldDB" id="A0A1C4UIK7"/>
<name>A0A1C4UIK7_9ACTN</name>
<feature type="transmembrane region" description="Helical" evidence="2">
    <location>
        <begin position="123"/>
        <end position="146"/>
    </location>
</feature>
<evidence type="ECO:0000256" key="1">
    <source>
        <dbReference type="SAM" id="MobiDB-lite"/>
    </source>
</evidence>
<evidence type="ECO:0000313" key="3">
    <source>
        <dbReference type="EMBL" id="SCE71500.1"/>
    </source>
</evidence>
<feature type="region of interest" description="Disordered" evidence="1">
    <location>
        <begin position="1"/>
        <end position="21"/>
    </location>
</feature>
<dbReference type="EMBL" id="FMCX01000001">
    <property type="protein sequence ID" value="SCE71500.1"/>
    <property type="molecule type" value="Genomic_DNA"/>
</dbReference>
<dbReference type="Proteomes" id="UP000199504">
    <property type="component" value="Unassembled WGS sequence"/>
</dbReference>
<sequence length="148" mass="14866">MADELFRPTISPTARPAGRRPWRPSSLVYPALLGGAAPVTALALVNAHRLGLPGRARAAVLGAGLAALAARVLVTALLLDDGTRGPGRLIGALAGGLAWLAVSATQKGAFRGYEMRGGEAGSLWGPGVLAVLVLGFAEALLVLTVAGA</sequence>
<feature type="transmembrane region" description="Helical" evidence="2">
    <location>
        <begin position="85"/>
        <end position="102"/>
    </location>
</feature>
<keyword evidence="2" id="KW-1133">Transmembrane helix</keyword>
<reference evidence="4" key="1">
    <citation type="submission" date="2016-06" db="EMBL/GenBank/DDBJ databases">
        <authorList>
            <person name="Varghese N."/>
            <person name="Submissions Spin"/>
        </authorList>
    </citation>
    <scope>NUCLEOTIDE SEQUENCE [LARGE SCALE GENOMIC DNA]</scope>
    <source>
        <strain evidence="4">DSM 44830</strain>
    </source>
</reference>
<evidence type="ECO:0000256" key="2">
    <source>
        <dbReference type="SAM" id="Phobius"/>
    </source>
</evidence>
<gene>
    <name evidence="3" type="ORF">GA0070564_101501</name>
</gene>
<keyword evidence="2" id="KW-0472">Membrane</keyword>